<dbReference type="InterPro" id="IPR035979">
    <property type="entry name" value="RBD_domain_sf"/>
</dbReference>
<dbReference type="PROSITE" id="PS50102">
    <property type="entry name" value="RRM"/>
    <property type="match status" value="1"/>
</dbReference>
<dbReference type="Pfam" id="PF00076">
    <property type="entry name" value="RRM_1"/>
    <property type="match status" value="1"/>
</dbReference>
<dbReference type="PANTHER" id="PTHR48029">
    <property type="entry name" value="NUCLEOLAR PROTEIN 8"/>
    <property type="match status" value="1"/>
</dbReference>
<evidence type="ECO:0000313" key="5">
    <source>
        <dbReference type="Proteomes" id="UP000288805"/>
    </source>
</evidence>
<dbReference type="SUPFAM" id="SSF54928">
    <property type="entry name" value="RNA-binding domain, RBD"/>
    <property type="match status" value="1"/>
</dbReference>
<evidence type="ECO:0000256" key="1">
    <source>
        <dbReference type="ARBA" id="ARBA00022884"/>
    </source>
</evidence>
<evidence type="ECO:0000313" key="4">
    <source>
        <dbReference type="EMBL" id="RVW83322.1"/>
    </source>
</evidence>
<dbReference type="InterPro" id="IPR012677">
    <property type="entry name" value="Nucleotide-bd_a/b_plait_sf"/>
</dbReference>
<dbReference type="Gene3D" id="3.30.70.330">
    <property type="match status" value="1"/>
</dbReference>
<proteinExistence type="predicted"/>
<dbReference type="Proteomes" id="UP000288805">
    <property type="component" value="Unassembled WGS sequence"/>
</dbReference>
<protein>
    <submittedName>
        <fullName evidence="4">Organelle RRM domain-containing protein 6, chloroplastic</fullName>
    </submittedName>
</protein>
<evidence type="ECO:0000259" key="3">
    <source>
        <dbReference type="PROSITE" id="PS50102"/>
    </source>
</evidence>
<dbReference type="SMART" id="SM00360">
    <property type="entry name" value="RRM"/>
    <property type="match status" value="1"/>
</dbReference>
<gene>
    <name evidence="4" type="primary">ORRM6_0</name>
    <name evidence="4" type="ORF">CK203_039579</name>
</gene>
<dbReference type="PANTHER" id="PTHR48029:SF1">
    <property type="entry name" value="NUCLEOLAR PROTEIN 8"/>
    <property type="match status" value="1"/>
</dbReference>
<dbReference type="AlphaFoldDB" id="A0A438HFS7"/>
<accession>A0A438HFS7</accession>
<name>A0A438HFS7_VITVI</name>
<dbReference type="GO" id="GO:0003723">
    <property type="term" value="F:RNA binding"/>
    <property type="evidence" value="ECO:0007669"/>
    <property type="project" value="UniProtKB-UniRule"/>
</dbReference>
<reference evidence="4 5" key="1">
    <citation type="journal article" date="2018" name="PLoS Genet.">
        <title>Population sequencing reveals clonal diversity and ancestral inbreeding in the grapevine cultivar Chardonnay.</title>
        <authorList>
            <person name="Roach M.J."/>
            <person name="Johnson D.L."/>
            <person name="Bohlmann J."/>
            <person name="van Vuuren H.J."/>
            <person name="Jones S.J."/>
            <person name="Pretorius I.S."/>
            <person name="Schmidt S.A."/>
            <person name="Borneman A.R."/>
        </authorList>
    </citation>
    <scope>NUCLEOTIDE SEQUENCE [LARGE SCALE GENOMIC DNA]</scope>
    <source>
        <strain evidence="5">cv. Chardonnay</strain>
        <tissue evidence="4">Leaf</tissue>
    </source>
</reference>
<sequence>MEAAALIICLPISSSPFSTQTYKRKTLYPISLHHPPHLRTCSAPSLSSWGPFNRPRNGNDLFAVACLPSSPNQPSIPKTRLYVSGQFSLYLLSFLVKGYAPADNMVLVVCNEAMMNILLHAGLSFRTTEESLRNAFETFGQLVEVNLVMDKIANRPRGFAFLRYSTEEESEKAIEGMHGKWDLGWVRWILYPGIFA</sequence>
<keyword evidence="1 2" id="KW-0694">RNA-binding</keyword>
<dbReference type="EMBL" id="QGNW01000230">
    <property type="protein sequence ID" value="RVW83322.1"/>
    <property type="molecule type" value="Genomic_DNA"/>
</dbReference>
<comment type="caution">
    <text evidence="4">The sequence shown here is derived from an EMBL/GenBank/DDBJ whole genome shotgun (WGS) entry which is preliminary data.</text>
</comment>
<organism evidence="4 5">
    <name type="scientific">Vitis vinifera</name>
    <name type="common">Grape</name>
    <dbReference type="NCBI Taxonomy" id="29760"/>
    <lineage>
        <taxon>Eukaryota</taxon>
        <taxon>Viridiplantae</taxon>
        <taxon>Streptophyta</taxon>
        <taxon>Embryophyta</taxon>
        <taxon>Tracheophyta</taxon>
        <taxon>Spermatophyta</taxon>
        <taxon>Magnoliopsida</taxon>
        <taxon>eudicotyledons</taxon>
        <taxon>Gunneridae</taxon>
        <taxon>Pentapetalae</taxon>
        <taxon>rosids</taxon>
        <taxon>Vitales</taxon>
        <taxon>Vitaceae</taxon>
        <taxon>Viteae</taxon>
        <taxon>Vitis</taxon>
    </lineage>
</organism>
<evidence type="ECO:0000256" key="2">
    <source>
        <dbReference type="PROSITE-ProRule" id="PRU00176"/>
    </source>
</evidence>
<dbReference type="InterPro" id="IPR000504">
    <property type="entry name" value="RRM_dom"/>
</dbReference>
<feature type="domain" description="RRM" evidence="3">
    <location>
        <begin position="116"/>
        <end position="180"/>
    </location>
</feature>